<evidence type="ECO:0000313" key="12">
    <source>
        <dbReference type="Proteomes" id="UP000680714"/>
    </source>
</evidence>
<dbReference type="PROSITE" id="PS50928">
    <property type="entry name" value="ABC_TM1"/>
    <property type="match status" value="1"/>
</dbReference>
<keyword evidence="7 9" id="KW-1133">Transmembrane helix</keyword>
<gene>
    <name evidence="11" type="ORF">KEC16_04360</name>
</gene>
<keyword evidence="12" id="KW-1185">Reference proteome</keyword>
<dbReference type="PANTHER" id="PTHR30614:SF37">
    <property type="entry name" value="AMINO-ACID ABC TRANSPORTER PERMEASE PROTEIN YHDX-RELATED"/>
    <property type="match status" value="1"/>
</dbReference>
<feature type="transmembrane region" description="Helical" evidence="9">
    <location>
        <begin position="128"/>
        <end position="148"/>
    </location>
</feature>
<evidence type="ECO:0000256" key="5">
    <source>
        <dbReference type="ARBA" id="ARBA00022692"/>
    </source>
</evidence>
<dbReference type="Proteomes" id="UP000680714">
    <property type="component" value="Unassembled WGS sequence"/>
</dbReference>
<sequence>MGGLRTTRPKTLRALVYSARFRGIVYQVLVVAGVLALGWYLVQNTLANLAARGIATGFGFMGQEAGFDIGEGVIAYSSADTYLRALVVGVFNTLKVAVLGIALASVVGLVVGISRLSRNWLIARLATLYVEGVRNVPLLLQLFVWYGLVTSLPVPRQAIDVGLGVFLSNRGLKMPVPEWHSSYGSVVAMLVIAVIGMVFLRRWAINRLYRTGRPFPWILSGLAGVIGLPLVAFALFGAPLVWSVPELRGFNFQGGVDLSPEFAALLAGLTVYTASFIAEIVRSGILAVPHGQTEAALSLGLSRAKTLRLVVLPQALRVIVPPLTSQYLNLLKNSSLAVAIGYPDLVSVANTAINQTGQAVEGVAVTMGVFLVISLALSLLMNWYNTKVALVSR</sequence>
<keyword evidence="5 9" id="KW-0812">Transmembrane</keyword>
<dbReference type="NCBIfam" id="TIGR01726">
    <property type="entry name" value="HEQRo_perm_3TM"/>
    <property type="match status" value="1"/>
</dbReference>
<dbReference type="InterPro" id="IPR010065">
    <property type="entry name" value="AA_ABC_transptr_permease_3TM"/>
</dbReference>
<evidence type="ECO:0000256" key="7">
    <source>
        <dbReference type="ARBA" id="ARBA00022989"/>
    </source>
</evidence>
<keyword evidence="6" id="KW-0029">Amino-acid transport</keyword>
<feature type="transmembrane region" description="Helical" evidence="9">
    <location>
        <begin position="262"/>
        <end position="281"/>
    </location>
</feature>
<dbReference type="CDD" id="cd06261">
    <property type="entry name" value="TM_PBP2"/>
    <property type="match status" value="1"/>
</dbReference>
<evidence type="ECO:0000259" key="10">
    <source>
        <dbReference type="PROSITE" id="PS50928"/>
    </source>
</evidence>
<evidence type="ECO:0000256" key="3">
    <source>
        <dbReference type="ARBA" id="ARBA00022448"/>
    </source>
</evidence>
<evidence type="ECO:0000256" key="8">
    <source>
        <dbReference type="ARBA" id="ARBA00023136"/>
    </source>
</evidence>
<comment type="subcellular location">
    <subcellularLocation>
        <location evidence="1">Cell inner membrane</location>
        <topology evidence="1">Multi-pass membrane protein</topology>
    </subcellularLocation>
    <subcellularLocation>
        <location evidence="9">Cell membrane</location>
        <topology evidence="9">Multi-pass membrane protein</topology>
    </subcellularLocation>
</comment>
<keyword evidence="4" id="KW-1003">Cell membrane</keyword>
<accession>A0ABS5I953</accession>
<keyword evidence="3 9" id="KW-0813">Transport</keyword>
<dbReference type="InterPro" id="IPR035906">
    <property type="entry name" value="MetI-like_sf"/>
</dbReference>
<keyword evidence="8 9" id="KW-0472">Membrane</keyword>
<evidence type="ECO:0000313" key="11">
    <source>
        <dbReference type="EMBL" id="MBR9970941.1"/>
    </source>
</evidence>
<reference evidence="11 12" key="1">
    <citation type="submission" date="2021-04" db="EMBL/GenBank/DDBJ databases">
        <title>Magnetospirillum sulfuroxidans sp. nov., a facultative chemolithoautotrophic sulfur-oxidizing alphaproteobacterium isolated from freshwater sediment and proposals for Paramagetospirillum gen. nov., and Magnetospirillaceae fam. nov.</title>
        <authorList>
            <person name="Koziaeva V."/>
            <person name="Geelhoed J.S."/>
            <person name="Sorokin D.Y."/>
            <person name="Grouzdev D.S."/>
        </authorList>
    </citation>
    <scope>NUCLEOTIDE SEQUENCE [LARGE SCALE GENOMIC DNA]</scope>
    <source>
        <strain evidence="11 12">J10</strain>
    </source>
</reference>
<feature type="transmembrane region" description="Helical" evidence="9">
    <location>
        <begin position="363"/>
        <end position="384"/>
    </location>
</feature>
<proteinExistence type="inferred from homology"/>
<protein>
    <submittedName>
        <fullName evidence="11">Amino acid ABC transporter permease</fullName>
    </submittedName>
</protein>
<evidence type="ECO:0000256" key="9">
    <source>
        <dbReference type="RuleBase" id="RU363032"/>
    </source>
</evidence>
<organism evidence="11 12">
    <name type="scientific">Magnetospirillum sulfuroxidans</name>
    <dbReference type="NCBI Taxonomy" id="611300"/>
    <lineage>
        <taxon>Bacteria</taxon>
        <taxon>Pseudomonadati</taxon>
        <taxon>Pseudomonadota</taxon>
        <taxon>Alphaproteobacteria</taxon>
        <taxon>Rhodospirillales</taxon>
        <taxon>Rhodospirillaceae</taxon>
        <taxon>Magnetospirillum</taxon>
    </lineage>
</organism>
<dbReference type="RefSeq" id="WP_211546452.1">
    <property type="nucleotide sequence ID" value="NZ_JAGTUF010000002.1"/>
</dbReference>
<dbReference type="PANTHER" id="PTHR30614">
    <property type="entry name" value="MEMBRANE COMPONENT OF AMINO ACID ABC TRANSPORTER"/>
    <property type="match status" value="1"/>
</dbReference>
<comment type="similarity">
    <text evidence="2">Belongs to the binding-protein-dependent transport system permease family. HisMQ subfamily.</text>
</comment>
<dbReference type="InterPro" id="IPR043429">
    <property type="entry name" value="ArtM/GltK/GlnP/TcyL/YhdX-like"/>
</dbReference>
<comment type="caution">
    <text evidence="11">The sequence shown here is derived from an EMBL/GenBank/DDBJ whole genome shotgun (WGS) entry which is preliminary data.</text>
</comment>
<dbReference type="EMBL" id="JAGTUF010000002">
    <property type="protein sequence ID" value="MBR9970941.1"/>
    <property type="molecule type" value="Genomic_DNA"/>
</dbReference>
<dbReference type="SUPFAM" id="SSF161098">
    <property type="entry name" value="MetI-like"/>
    <property type="match status" value="2"/>
</dbReference>
<dbReference type="Gene3D" id="1.10.3720.10">
    <property type="entry name" value="MetI-like"/>
    <property type="match status" value="1"/>
</dbReference>
<evidence type="ECO:0000256" key="2">
    <source>
        <dbReference type="ARBA" id="ARBA00010072"/>
    </source>
</evidence>
<feature type="domain" description="ABC transmembrane type-1" evidence="10">
    <location>
        <begin position="90"/>
        <end position="381"/>
    </location>
</feature>
<evidence type="ECO:0000256" key="4">
    <source>
        <dbReference type="ARBA" id="ARBA00022475"/>
    </source>
</evidence>
<feature type="transmembrane region" description="Helical" evidence="9">
    <location>
        <begin position="215"/>
        <end position="242"/>
    </location>
</feature>
<feature type="transmembrane region" description="Helical" evidence="9">
    <location>
        <begin position="21"/>
        <end position="42"/>
    </location>
</feature>
<evidence type="ECO:0000256" key="6">
    <source>
        <dbReference type="ARBA" id="ARBA00022970"/>
    </source>
</evidence>
<feature type="transmembrane region" description="Helical" evidence="9">
    <location>
        <begin position="182"/>
        <end position="203"/>
    </location>
</feature>
<evidence type="ECO:0000256" key="1">
    <source>
        <dbReference type="ARBA" id="ARBA00004429"/>
    </source>
</evidence>
<feature type="transmembrane region" description="Helical" evidence="9">
    <location>
        <begin position="96"/>
        <end position="116"/>
    </location>
</feature>
<dbReference type="Pfam" id="PF00528">
    <property type="entry name" value="BPD_transp_1"/>
    <property type="match status" value="1"/>
</dbReference>
<dbReference type="InterPro" id="IPR000515">
    <property type="entry name" value="MetI-like"/>
</dbReference>
<name>A0ABS5I953_9PROT</name>